<name>A0A0P8XBL1_PSEFL</name>
<feature type="region of interest" description="Disordered" evidence="1">
    <location>
        <begin position="41"/>
        <end position="65"/>
    </location>
</feature>
<accession>A0A0P8XBL1</accession>
<protein>
    <recommendedName>
        <fullName evidence="4">Integrase catalytic domain-containing protein</fullName>
    </recommendedName>
</protein>
<comment type="caution">
    <text evidence="2">The sequence shown here is derived from an EMBL/GenBank/DDBJ whole genome shotgun (WGS) entry which is preliminary data.</text>
</comment>
<dbReference type="Proteomes" id="UP000050349">
    <property type="component" value="Unassembled WGS sequence"/>
</dbReference>
<gene>
    <name evidence="2" type="ORF">AN403_732</name>
</gene>
<evidence type="ECO:0000313" key="2">
    <source>
        <dbReference type="EMBL" id="KPU52941.1"/>
    </source>
</evidence>
<evidence type="ECO:0000313" key="3">
    <source>
        <dbReference type="Proteomes" id="UP000050349"/>
    </source>
</evidence>
<sequence>MRAVAFEYIEVFYNRKRLHSTLDYRSPCQLLSDWRPEQQAAKRVAQPPPFGRRKPVGTLNGPHETALGRGSKNALILVGNKLV</sequence>
<dbReference type="GO" id="GO:0015074">
    <property type="term" value="P:DNA integration"/>
    <property type="evidence" value="ECO:0007669"/>
    <property type="project" value="InterPro"/>
</dbReference>
<dbReference type="AlphaFoldDB" id="A0A0P8XBL1"/>
<proteinExistence type="predicted"/>
<dbReference type="OrthoDB" id="9810995at2"/>
<reference evidence="2 3" key="1">
    <citation type="submission" date="2015-09" db="EMBL/GenBank/DDBJ databases">
        <authorList>
            <person name="Jackson K.R."/>
            <person name="Lunt B.L."/>
            <person name="Fisher J.N.B."/>
            <person name="Gardner A.V."/>
            <person name="Bailey M.E."/>
            <person name="Deus L.M."/>
            <person name="Earl A.S."/>
            <person name="Gibby P.D."/>
            <person name="Hartmann K.A."/>
            <person name="Liu J.E."/>
            <person name="Manci A.M."/>
            <person name="Nielsen D.A."/>
            <person name="Solomon M.B."/>
            <person name="Breakwell D.P."/>
            <person name="Burnett S.H."/>
            <person name="Grose J.H."/>
        </authorList>
    </citation>
    <scope>NUCLEOTIDE SEQUENCE [LARGE SCALE GENOMIC DNA]</scope>
    <source>
        <strain evidence="2 3">S613</strain>
    </source>
</reference>
<dbReference type="EMBL" id="LJXB01000092">
    <property type="protein sequence ID" value="KPU52941.1"/>
    <property type="molecule type" value="Genomic_DNA"/>
</dbReference>
<evidence type="ECO:0000256" key="1">
    <source>
        <dbReference type="SAM" id="MobiDB-lite"/>
    </source>
</evidence>
<evidence type="ECO:0008006" key="4">
    <source>
        <dbReference type="Google" id="ProtNLM"/>
    </source>
</evidence>
<organism evidence="2 3">
    <name type="scientific">Pseudomonas fluorescens</name>
    <dbReference type="NCBI Taxonomy" id="294"/>
    <lineage>
        <taxon>Bacteria</taxon>
        <taxon>Pseudomonadati</taxon>
        <taxon>Pseudomonadota</taxon>
        <taxon>Gammaproteobacteria</taxon>
        <taxon>Pseudomonadales</taxon>
        <taxon>Pseudomonadaceae</taxon>
        <taxon>Pseudomonas</taxon>
    </lineage>
</organism>
<dbReference type="PATRIC" id="fig|294.162.peg.5685"/>